<comment type="caution">
    <text evidence="2">The sequence shown here is derived from an EMBL/GenBank/DDBJ whole genome shotgun (WGS) entry which is preliminary data.</text>
</comment>
<evidence type="ECO:0000313" key="3">
    <source>
        <dbReference type="Proteomes" id="UP000681340"/>
    </source>
</evidence>
<dbReference type="Pfam" id="PF13460">
    <property type="entry name" value="NAD_binding_10"/>
    <property type="match status" value="1"/>
</dbReference>
<protein>
    <submittedName>
        <fullName evidence="2">Flavin reductase</fullName>
    </submittedName>
</protein>
<dbReference type="RefSeq" id="WP_212991771.1">
    <property type="nucleotide sequence ID" value="NZ_BAABEA010000006.1"/>
</dbReference>
<sequence>MRIAVLGATGATGTLMVTAALDRGLAVTCIARQPGRIPVRPGLTTAAADVHDPESIERAVIDCDVVLSGLGVAKGTPPGVLTAGAKAVAASGVPRIIWLGALGTGPSADVAGPLTRALIKLFLRDELPDKVTADATVIATGGTVFHAGLLTDGPATPARRTLTLDRTPRRFLPGRVSRGTVAAAMVEEAVRGHFPGQTVTISST</sequence>
<name>A0A919SJM4_9ACTN</name>
<gene>
    <name evidence="2" type="ORF">Aau02nite_58580</name>
</gene>
<dbReference type="GO" id="GO:0004074">
    <property type="term" value="F:biliverdin reductase [NAD(P)H] activity"/>
    <property type="evidence" value="ECO:0007669"/>
    <property type="project" value="TreeGrafter"/>
</dbReference>
<evidence type="ECO:0000313" key="2">
    <source>
        <dbReference type="EMBL" id="GIM73980.1"/>
    </source>
</evidence>
<evidence type="ECO:0000259" key="1">
    <source>
        <dbReference type="Pfam" id="PF13460"/>
    </source>
</evidence>
<proteinExistence type="predicted"/>
<dbReference type="GO" id="GO:0042602">
    <property type="term" value="F:riboflavin reductase (NADPH) activity"/>
    <property type="evidence" value="ECO:0007669"/>
    <property type="project" value="TreeGrafter"/>
</dbReference>
<dbReference type="InterPro" id="IPR016040">
    <property type="entry name" value="NAD(P)-bd_dom"/>
</dbReference>
<dbReference type="InterPro" id="IPR036291">
    <property type="entry name" value="NAD(P)-bd_dom_sf"/>
</dbReference>
<dbReference type="EMBL" id="BOQL01000048">
    <property type="protein sequence ID" value="GIM73980.1"/>
    <property type="molecule type" value="Genomic_DNA"/>
</dbReference>
<dbReference type="AlphaFoldDB" id="A0A919SJM4"/>
<keyword evidence="3" id="KW-1185">Reference proteome</keyword>
<dbReference type="Gene3D" id="3.40.50.720">
    <property type="entry name" value="NAD(P)-binding Rossmann-like Domain"/>
    <property type="match status" value="1"/>
</dbReference>
<dbReference type="Proteomes" id="UP000681340">
    <property type="component" value="Unassembled WGS sequence"/>
</dbReference>
<dbReference type="SUPFAM" id="SSF51735">
    <property type="entry name" value="NAD(P)-binding Rossmann-fold domains"/>
    <property type="match status" value="1"/>
</dbReference>
<dbReference type="PANTHER" id="PTHR43355:SF2">
    <property type="entry name" value="FLAVIN REDUCTASE (NADPH)"/>
    <property type="match status" value="1"/>
</dbReference>
<feature type="domain" description="NAD(P)-binding" evidence="1">
    <location>
        <begin position="7"/>
        <end position="187"/>
    </location>
</feature>
<dbReference type="PANTHER" id="PTHR43355">
    <property type="entry name" value="FLAVIN REDUCTASE (NADPH)"/>
    <property type="match status" value="1"/>
</dbReference>
<reference evidence="2" key="1">
    <citation type="submission" date="2021-03" db="EMBL/GenBank/DDBJ databases">
        <title>Whole genome shotgun sequence of Actinoplanes auranticolor NBRC 12245.</title>
        <authorList>
            <person name="Komaki H."/>
            <person name="Tamura T."/>
        </authorList>
    </citation>
    <scope>NUCLEOTIDE SEQUENCE</scope>
    <source>
        <strain evidence="2">NBRC 12245</strain>
    </source>
</reference>
<dbReference type="InterPro" id="IPR051606">
    <property type="entry name" value="Polyketide_Oxido-like"/>
</dbReference>
<organism evidence="2 3">
    <name type="scientific">Actinoplanes auranticolor</name>
    <dbReference type="NCBI Taxonomy" id="47988"/>
    <lineage>
        <taxon>Bacteria</taxon>
        <taxon>Bacillati</taxon>
        <taxon>Actinomycetota</taxon>
        <taxon>Actinomycetes</taxon>
        <taxon>Micromonosporales</taxon>
        <taxon>Micromonosporaceae</taxon>
        <taxon>Actinoplanes</taxon>
    </lineage>
</organism>
<accession>A0A919SJM4</accession>